<name>A0A2G2XZ41_CAPAN</name>
<feature type="domain" description="Ionotropic glutamate receptor C-terminal" evidence="14">
    <location>
        <begin position="36"/>
        <end position="140"/>
    </location>
</feature>
<dbReference type="InterPro" id="IPR015683">
    <property type="entry name" value="Ionotropic_Glu_rcpt"/>
</dbReference>
<evidence type="ECO:0000256" key="6">
    <source>
        <dbReference type="ARBA" id="ARBA00022989"/>
    </source>
</evidence>
<comment type="similarity">
    <text evidence="2">Belongs to the glutamate-gated ion channel (TC 1.A.10.1) family.</text>
</comment>
<evidence type="ECO:0000256" key="11">
    <source>
        <dbReference type="ARBA" id="ARBA00023286"/>
    </source>
</evidence>
<keyword evidence="10" id="KW-0325">Glycoprotein</keyword>
<dbReference type="SMR" id="A0A2G2XZ41"/>
<gene>
    <name evidence="15" type="ORF">T459_33411</name>
</gene>
<dbReference type="Proteomes" id="UP000222542">
    <property type="component" value="Unassembled WGS sequence"/>
</dbReference>
<dbReference type="FunFam" id="1.10.287.70:FF:000037">
    <property type="entry name" value="Glutamate receptor"/>
    <property type="match status" value="1"/>
</dbReference>
<keyword evidence="3" id="KW-0813">Transport</keyword>
<dbReference type="GO" id="GO:0005886">
    <property type="term" value="C:plasma membrane"/>
    <property type="evidence" value="ECO:0000318"/>
    <property type="project" value="GO_Central"/>
</dbReference>
<keyword evidence="12" id="KW-0407">Ion channel</keyword>
<evidence type="ECO:0000256" key="10">
    <source>
        <dbReference type="ARBA" id="ARBA00023180"/>
    </source>
</evidence>
<evidence type="ECO:0000256" key="9">
    <source>
        <dbReference type="ARBA" id="ARBA00023170"/>
    </source>
</evidence>
<dbReference type="GO" id="GO:0015276">
    <property type="term" value="F:ligand-gated monoatomic ion channel activity"/>
    <property type="evidence" value="ECO:0000318"/>
    <property type="project" value="GO_Central"/>
</dbReference>
<protein>
    <recommendedName>
        <fullName evidence="14">Ionotropic glutamate receptor C-terminal domain-containing protein</fullName>
    </recommendedName>
</protein>
<evidence type="ECO:0000256" key="1">
    <source>
        <dbReference type="ARBA" id="ARBA00004141"/>
    </source>
</evidence>
<evidence type="ECO:0000256" key="5">
    <source>
        <dbReference type="ARBA" id="ARBA00022729"/>
    </source>
</evidence>
<keyword evidence="7" id="KW-0406">Ion transport</keyword>
<keyword evidence="16" id="KW-1185">Reference proteome</keyword>
<dbReference type="AlphaFoldDB" id="A0A2G2XZ41"/>
<evidence type="ECO:0000256" key="13">
    <source>
        <dbReference type="SAM" id="Phobius"/>
    </source>
</evidence>
<accession>A0A2G2XZ41</accession>
<keyword evidence="6 13" id="KW-1133">Transmembrane helix</keyword>
<keyword evidence="8 13" id="KW-0472">Membrane</keyword>
<evidence type="ECO:0000259" key="14">
    <source>
        <dbReference type="Pfam" id="PF00060"/>
    </source>
</evidence>
<evidence type="ECO:0000256" key="8">
    <source>
        <dbReference type="ARBA" id="ARBA00023136"/>
    </source>
</evidence>
<evidence type="ECO:0000313" key="16">
    <source>
        <dbReference type="Proteomes" id="UP000222542"/>
    </source>
</evidence>
<dbReference type="Gene3D" id="1.10.287.70">
    <property type="match status" value="1"/>
</dbReference>
<evidence type="ECO:0000313" key="15">
    <source>
        <dbReference type="EMBL" id="PHT62748.1"/>
    </source>
</evidence>
<proteinExistence type="inferred from homology"/>
<feature type="transmembrane region" description="Helical" evidence="13">
    <location>
        <begin position="37"/>
        <end position="55"/>
    </location>
</feature>
<sequence length="224" mass="25338">MVDFTQPYIGSGLVIMAPVKEQNSNAWAFLRPFTPKMWCITDVFFLIVGTVIWILEHRLNDDFRGPPSKQLVTILWFSFSTLFTVQRENTVRTLSCIILLIWLFVVLTINSSYTASLTSILTMQKLSSPITGIESLVNTKEPIGYQLDSFARNYLIQELHIDESRLVPLNLPEDYARALKDGPGHGGVAAIVDEPCICGVFPLNALLIQYSRSRIHKKWMGVCK</sequence>
<dbReference type="PANTHER" id="PTHR18966">
    <property type="entry name" value="IONOTROPIC GLUTAMATE RECEPTOR"/>
    <property type="match status" value="1"/>
</dbReference>
<dbReference type="Pfam" id="PF00060">
    <property type="entry name" value="Lig_chan"/>
    <property type="match status" value="1"/>
</dbReference>
<dbReference type="Gramene" id="PHT62748">
    <property type="protein sequence ID" value="PHT62748"/>
    <property type="gene ID" value="T459_33411"/>
</dbReference>
<keyword evidence="11" id="KW-1071">Ligand-gated ion channel</keyword>
<dbReference type="InterPro" id="IPR001320">
    <property type="entry name" value="Iontro_rcpt_C"/>
</dbReference>
<evidence type="ECO:0000256" key="12">
    <source>
        <dbReference type="ARBA" id="ARBA00023303"/>
    </source>
</evidence>
<feature type="transmembrane region" description="Helical" evidence="13">
    <location>
        <begin position="97"/>
        <end position="121"/>
    </location>
</feature>
<comment type="subcellular location">
    <subcellularLocation>
        <location evidence="1">Membrane</location>
        <topology evidence="1">Multi-pass membrane protein</topology>
    </subcellularLocation>
</comment>
<dbReference type="GO" id="GO:0038023">
    <property type="term" value="F:signaling receptor activity"/>
    <property type="evidence" value="ECO:0000318"/>
    <property type="project" value="GO_Central"/>
</dbReference>
<evidence type="ECO:0000256" key="3">
    <source>
        <dbReference type="ARBA" id="ARBA00022448"/>
    </source>
</evidence>
<comment type="caution">
    <text evidence="15">The sequence shown here is derived from an EMBL/GenBank/DDBJ whole genome shotgun (WGS) entry which is preliminary data.</text>
</comment>
<evidence type="ECO:0000256" key="2">
    <source>
        <dbReference type="ARBA" id="ARBA00008685"/>
    </source>
</evidence>
<keyword evidence="4 13" id="KW-0812">Transmembrane</keyword>
<dbReference type="SUPFAM" id="SSF53850">
    <property type="entry name" value="Periplasmic binding protein-like II"/>
    <property type="match status" value="1"/>
</dbReference>
<reference evidence="15 16" key="1">
    <citation type="journal article" date="2014" name="Nat. Genet.">
        <title>Genome sequence of the hot pepper provides insights into the evolution of pungency in Capsicum species.</title>
        <authorList>
            <person name="Kim S."/>
            <person name="Park M."/>
            <person name="Yeom S.I."/>
            <person name="Kim Y.M."/>
            <person name="Lee J.M."/>
            <person name="Lee H.A."/>
            <person name="Seo E."/>
            <person name="Choi J."/>
            <person name="Cheong K."/>
            <person name="Kim K.T."/>
            <person name="Jung K."/>
            <person name="Lee G.W."/>
            <person name="Oh S.K."/>
            <person name="Bae C."/>
            <person name="Kim S.B."/>
            <person name="Lee H.Y."/>
            <person name="Kim S.Y."/>
            <person name="Kim M.S."/>
            <person name="Kang B.C."/>
            <person name="Jo Y.D."/>
            <person name="Yang H.B."/>
            <person name="Jeong H.J."/>
            <person name="Kang W.H."/>
            <person name="Kwon J.K."/>
            <person name="Shin C."/>
            <person name="Lim J.Y."/>
            <person name="Park J.H."/>
            <person name="Huh J.H."/>
            <person name="Kim J.S."/>
            <person name="Kim B.D."/>
            <person name="Cohen O."/>
            <person name="Paran I."/>
            <person name="Suh M.C."/>
            <person name="Lee S.B."/>
            <person name="Kim Y.K."/>
            <person name="Shin Y."/>
            <person name="Noh S.J."/>
            <person name="Park J."/>
            <person name="Seo Y.S."/>
            <person name="Kwon S.Y."/>
            <person name="Kim H.A."/>
            <person name="Park J.M."/>
            <person name="Kim H.J."/>
            <person name="Choi S.B."/>
            <person name="Bosland P.W."/>
            <person name="Reeves G."/>
            <person name="Jo S.H."/>
            <person name="Lee B.W."/>
            <person name="Cho H.T."/>
            <person name="Choi H.S."/>
            <person name="Lee M.S."/>
            <person name="Yu Y."/>
            <person name="Do Choi Y."/>
            <person name="Park B.S."/>
            <person name="van Deynze A."/>
            <person name="Ashrafi H."/>
            <person name="Hill T."/>
            <person name="Kim W.T."/>
            <person name="Pai H.S."/>
            <person name="Ahn H.K."/>
            <person name="Yeam I."/>
            <person name="Giovannoni J.J."/>
            <person name="Rose J.K."/>
            <person name="Sorensen I."/>
            <person name="Lee S.J."/>
            <person name="Kim R.W."/>
            <person name="Choi I.Y."/>
            <person name="Choi B.S."/>
            <person name="Lim J.S."/>
            <person name="Lee Y.H."/>
            <person name="Choi D."/>
        </authorList>
    </citation>
    <scope>NUCLEOTIDE SEQUENCE [LARGE SCALE GENOMIC DNA]</scope>
    <source>
        <strain evidence="16">cv. CM334</strain>
    </source>
</reference>
<dbReference type="EMBL" id="AYRZ02000062">
    <property type="protein sequence ID" value="PHT62748.1"/>
    <property type="molecule type" value="Genomic_DNA"/>
</dbReference>
<keyword evidence="5" id="KW-0732">Signal</keyword>
<reference evidence="15 16" key="2">
    <citation type="journal article" date="2017" name="Genome Biol.">
        <title>New reference genome sequences of hot pepper reveal the massive evolution of plant disease-resistance genes by retroduplication.</title>
        <authorList>
            <person name="Kim S."/>
            <person name="Park J."/>
            <person name="Yeom S.I."/>
            <person name="Kim Y.M."/>
            <person name="Seo E."/>
            <person name="Kim K.T."/>
            <person name="Kim M.S."/>
            <person name="Lee J.M."/>
            <person name="Cheong K."/>
            <person name="Shin H.S."/>
            <person name="Kim S.B."/>
            <person name="Han K."/>
            <person name="Lee J."/>
            <person name="Park M."/>
            <person name="Lee H.A."/>
            <person name="Lee H.Y."/>
            <person name="Lee Y."/>
            <person name="Oh S."/>
            <person name="Lee J.H."/>
            <person name="Choi E."/>
            <person name="Choi E."/>
            <person name="Lee S.E."/>
            <person name="Jeon J."/>
            <person name="Kim H."/>
            <person name="Choi G."/>
            <person name="Song H."/>
            <person name="Lee J."/>
            <person name="Lee S.C."/>
            <person name="Kwon J.K."/>
            <person name="Lee H.Y."/>
            <person name="Koo N."/>
            <person name="Hong Y."/>
            <person name="Kim R.W."/>
            <person name="Kang W.H."/>
            <person name="Huh J.H."/>
            <person name="Kang B.C."/>
            <person name="Yang T.J."/>
            <person name="Lee Y.H."/>
            <person name="Bennetzen J.L."/>
            <person name="Choi D."/>
        </authorList>
    </citation>
    <scope>NUCLEOTIDE SEQUENCE [LARGE SCALE GENOMIC DNA]</scope>
    <source>
        <strain evidence="16">cv. CM334</strain>
    </source>
</reference>
<evidence type="ECO:0000256" key="4">
    <source>
        <dbReference type="ARBA" id="ARBA00022692"/>
    </source>
</evidence>
<evidence type="ECO:0000256" key="7">
    <source>
        <dbReference type="ARBA" id="ARBA00023065"/>
    </source>
</evidence>
<organism evidence="15 16">
    <name type="scientific">Capsicum annuum</name>
    <name type="common">Capsicum pepper</name>
    <dbReference type="NCBI Taxonomy" id="4072"/>
    <lineage>
        <taxon>Eukaryota</taxon>
        <taxon>Viridiplantae</taxon>
        <taxon>Streptophyta</taxon>
        <taxon>Embryophyta</taxon>
        <taxon>Tracheophyta</taxon>
        <taxon>Spermatophyta</taxon>
        <taxon>Magnoliopsida</taxon>
        <taxon>eudicotyledons</taxon>
        <taxon>Gunneridae</taxon>
        <taxon>Pentapetalae</taxon>
        <taxon>asterids</taxon>
        <taxon>lamiids</taxon>
        <taxon>Solanales</taxon>
        <taxon>Solanaceae</taxon>
        <taxon>Solanoideae</taxon>
        <taxon>Capsiceae</taxon>
        <taxon>Capsicum</taxon>
    </lineage>
</organism>
<keyword evidence="9" id="KW-0675">Receptor</keyword>
<dbReference type="OMA" id="DEPCICG"/>